<dbReference type="EMBL" id="MVBM01000001">
    <property type="protein sequence ID" value="OOK82872.1"/>
    <property type="molecule type" value="Genomic_DNA"/>
</dbReference>
<evidence type="ECO:0000313" key="1">
    <source>
        <dbReference type="EMBL" id="OOK82872.1"/>
    </source>
</evidence>
<organism evidence="1 4">
    <name type="scientific">Mycobacterium kansasii</name>
    <dbReference type="NCBI Taxonomy" id="1768"/>
    <lineage>
        <taxon>Bacteria</taxon>
        <taxon>Bacillati</taxon>
        <taxon>Actinomycetota</taxon>
        <taxon>Actinomycetes</taxon>
        <taxon>Mycobacteriales</taxon>
        <taxon>Mycobacteriaceae</taxon>
        <taxon>Mycobacterium</taxon>
    </lineage>
</organism>
<dbReference type="AlphaFoldDB" id="A0A1V3XUU7"/>
<dbReference type="EMBL" id="MVBN01000001">
    <property type="protein sequence ID" value="OOK83930.1"/>
    <property type="molecule type" value="Genomic_DNA"/>
</dbReference>
<accession>A0A1V3XUU7</accession>
<protein>
    <submittedName>
        <fullName evidence="1">Uncharacterized protein</fullName>
    </submittedName>
</protein>
<evidence type="ECO:0000313" key="3">
    <source>
        <dbReference type="Proteomes" id="UP000188532"/>
    </source>
</evidence>
<gene>
    <name evidence="2" type="ORF">BZL29_0600</name>
    <name evidence="1" type="ORF">BZL30_1349</name>
</gene>
<evidence type="ECO:0000313" key="2">
    <source>
        <dbReference type="EMBL" id="OOK83930.1"/>
    </source>
</evidence>
<name>A0A1V3XUU7_MYCKA</name>
<dbReference type="Proteomes" id="UP000189229">
    <property type="component" value="Unassembled WGS sequence"/>
</dbReference>
<comment type="caution">
    <text evidence="1">The sequence shown here is derived from an EMBL/GenBank/DDBJ whole genome shotgun (WGS) entry which is preliminary data.</text>
</comment>
<proteinExistence type="predicted"/>
<reference evidence="3 4" key="1">
    <citation type="submission" date="2017-02" db="EMBL/GenBank/DDBJ databases">
        <title>Complete genome sequences of Mycobacterium kansasii strains isolated from rhesus macaques.</title>
        <authorList>
            <person name="Panda A."/>
            <person name="Nagaraj S."/>
            <person name="Zhao X."/>
            <person name="Tettelin H."/>
            <person name="Detolla L.J."/>
        </authorList>
    </citation>
    <scope>NUCLEOTIDE SEQUENCE [LARGE SCALE GENOMIC DNA]</scope>
    <source>
        <strain evidence="2 3">11-3469</strain>
        <strain evidence="1 4">11-3813</strain>
    </source>
</reference>
<dbReference type="Proteomes" id="UP000188532">
    <property type="component" value="Unassembled WGS sequence"/>
</dbReference>
<evidence type="ECO:0000313" key="4">
    <source>
        <dbReference type="Proteomes" id="UP000189229"/>
    </source>
</evidence>
<sequence>MEYEAINSLRERHPAWRLLRAGNATLILSFLGGFSSRTTEAPAQRVRSRPPWTTTCTP</sequence>